<dbReference type="InterPro" id="IPR010016">
    <property type="entry name" value="PxpB"/>
</dbReference>
<dbReference type="Proteomes" id="UP000257074">
    <property type="component" value="Unassembled WGS sequence"/>
</dbReference>
<evidence type="ECO:0000256" key="1">
    <source>
        <dbReference type="ARBA" id="ARBA00022741"/>
    </source>
</evidence>
<evidence type="ECO:0000313" key="6">
    <source>
        <dbReference type="Proteomes" id="UP000257074"/>
    </source>
</evidence>
<dbReference type="GO" id="GO:0005524">
    <property type="term" value="F:ATP binding"/>
    <property type="evidence" value="ECO:0007669"/>
    <property type="project" value="UniProtKB-KW"/>
</dbReference>
<feature type="non-terminal residue" evidence="5">
    <location>
        <position position="145"/>
    </location>
</feature>
<evidence type="ECO:0000259" key="4">
    <source>
        <dbReference type="SMART" id="SM00796"/>
    </source>
</evidence>
<evidence type="ECO:0000313" key="5">
    <source>
        <dbReference type="EMBL" id="RDX01602.1"/>
    </source>
</evidence>
<dbReference type="PANTHER" id="PTHR34698:SF2">
    <property type="entry name" value="5-OXOPROLINASE SUBUNIT B"/>
    <property type="match status" value="1"/>
</dbReference>
<keyword evidence="2" id="KW-0378">Hydrolase</keyword>
<dbReference type="PANTHER" id="PTHR34698">
    <property type="entry name" value="5-OXOPROLINASE SUBUNIT B"/>
    <property type="match status" value="1"/>
</dbReference>
<organism evidence="5 6">
    <name type="scientific">Bifidobacterium longum</name>
    <dbReference type="NCBI Taxonomy" id="216816"/>
    <lineage>
        <taxon>Bacteria</taxon>
        <taxon>Bacillati</taxon>
        <taxon>Actinomycetota</taxon>
        <taxon>Actinomycetes</taxon>
        <taxon>Bifidobacteriales</taxon>
        <taxon>Bifidobacteriaceae</taxon>
        <taxon>Bifidobacterium</taxon>
    </lineage>
</organism>
<comment type="caution">
    <text evidence="5">The sequence shown here is derived from an EMBL/GenBank/DDBJ whole genome shotgun (WGS) entry which is preliminary data.</text>
</comment>
<dbReference type="SUPFAM" id="SSF50891">
    <property type="entry name" value="Cyclophilin-like"/>
    <property type="match status" value="1"/>
</dbReference>
<proteinExistence type="predicted"/>
<dbReference type="SMART" id="SM00796">
    <property type="entry name" value="AHS1"/>
    <property type="match status" value="1"/>
</dbReference>
<evidence type="ECO:0000256" key="3">
    <source>
        <dbReference type="ARBA" id="ARBA00022840"/>
    </source>
</evidence>
<dbReference type="Gene3D" id="2.40.100.10">
    <property type="entry name" value="Cyclophilin-like"/>
    <property type="match status" value="1"/>
</dbReference>
<dbReference type="InterPro" id="IPR029000">
    <property type="entry name" value="Cyclophilin-like_dom_sf"/>
</dbReference>
<name>A0A3D8TS93_BIFLN</name>
<dbReference type="Gene3D" id="3.30.1360.40">
    <property type="match status" value="1"/>
</dbReference>
<evidence type="ECO:0000256" key="2">
    <source>
        <dbReference type="ARBA" id="ARBA00022801"/>
    </source>
</evidence>
<gene>
    <name evidence="5" type="ORF">CE169_12615</name>
</gene>
<dbReference type="Pfam" id="PF02682">
    <property type="entry name" value="CT_C_D"/>
    <property type="match status" value="1"/>
</dbReference>
<sequence>MGQSAMLVELDGLDAAMALFAAIEARRTAEIAGPHDGVRYDVFAGVREVVPAARTVLVRFDPLLTDRSALSAAVRGLTDADVSVERTTKDVTVPVMYDGEDLQSVADLLGVSAQEIVARHAGHAWRAAFGGFAPGFTYLTGGDPI</sequence>
<accession>A0A3D8TS93</accession>
<dbReference type="GO" id="GO:0016787">
    <property type="term" value="F:hydrolase activity"/>
    <property type="evidence" value="ECO:0007669"/>
    <property type="project" value="UniProtKB-KW"/>
</dbReference>
<keyword evidence="3" id="KW-0067">ATP-binding</keyword>
<dbReference type="AlphaFoldDB" id="A0A3D8TS93"/>
<protein>
    <recommendedName>
        <fullName evidence="4">Carboxyltransferase domain-containing protein</fullName>
    </recommendedName>
</protein>
<dbReference type="InterPro" id="IPR003833">
    <property type="entry name" value="CT_C_D"/>
</dbReference>
<keyword evidence="1" id="KW-0547">Nucleotide-binding</keyword>
<dbReference type="EMBL" id="NJNR01000135">
    <property type="protein sequence ID" value="RDX01602.1"/>
    <property type="molecule type" value="Genomic_DNA"/>
</dbReference>
<reference evidence="5 6" key="1">
    <citation type="journal article" date="2017" name="Anaerobe">
        <title>Quantification, isolation and characterization of Bifidobacterium from the vaginal microbiomes of reproductive aged women.</title>
        <authorList>
            <person name="Freitas A.C."/>
            <person name="Hill J.E."/>
        </authorList>
    </citation>
    <scope>NUCLEOTIDE SEQUENCE [LARGE SCALE GENOMIC DNA]</scope>
    <source>
        <strain evidence="5 6">N6D05</strain>
    </source>
</reference>
<feature type="domain" description="Carboxyltransferase" evidence="4">
    <location>
        <begin position="1"/>
        <end position="145"/>
    </location>
</feature>
<dbReference type="SUPFAM" id="SSF160467">
    <property type="entry name" value="PH0987 N-terminal domain-like"/>
    <property type="match status" value="1"/>
</dbReference>